<evidence type="ECO:0000313" key="2">
    <source>
        <dbReference type="EMBL" id="MCW6507005.1"/>
    </source>
</evidence>
<dbReference type="AlphaFoldDB" id="A0AA41YTG0"/>
<evidence type="ECO:0000259" key="1">
    <source>
        <dbReference type="Pfam" id="PF00561"/>
    </source>
</evidence>
<comment type="caution">
    <text evidence="2">The sequence shown here is derived from an EMBL/GenBank/DDBJ whole genome shotgun (WGS) entry which is preliminary data.</text>
</comment>
<accession>A0AA41YTG0</accession>
<dbReference type="InterPro" id="IPR000073">
    <property type="entry name" value="AB_hydrolase_1"/>
</dbReference>
<dbReference type="PANTHER" id="PTHR43433:SF10">
    <property type="entry name" value="AB HYDROLASE-1 DOMAIN-CONTAINING PROTEIN"/>
    <property type="match status" value="1"/>
</dbReference>
<dbReference type="EMBL" id="JAMOIM010000001">
    <property type="protein sequence ID" value="MCW6507005.1"/>
    <property type="molecule type" value="Genomic_DNA"/>
</dbReference>
<name>A0AA41YTG0_9HYPH</name>
<organism evidence="2 3">
    <name type="scientific">Lichenifustis flavocetrariae</name>
    <dbReference type="NCBI Taxonomy" id="2949735"/>
    <lineage>
        <taxon>Bacteria</taxon>
        <taxon>Pseudomonadati</taxon>
        <taxon>Pseudomonadota</taxon>
        <taxon>Alphaproteobacteria</taxon>
        <taxon>Hyphomicrobiales</taxon>
        <taxon>Lichenihabitantaceae</taxon>
        <taxon>Lichenifustis</taxon>
    </lineage>
</organism>
<keyword evidence="2" id="KW-0378">Hydrolase</keyword>
<dbReference type="Proteomes" id="UP001165667">
    <property type="component" value="Unassembled WGS sequence"/>
</dbReference>
<dbReference type="PANTHER" id="PTHR43433">
    <property type="entry name" value="HYDROLASE, ALPHA/BETA FOLD FAMILY PROTEIN"/>
    <property type="match status" value="1"/>
</dbReference>
<dbReference type="RefSeq" id="WP_282583340.1">
    <property type="nucleotide sequence ID" value="NZ_JAMOIM010000001.1"/>
</dbReference>
<dbReference type="Pfam" id="PF00561">
    <property type="entry name" value="Abhydrolase_1"/>
    <property type="match status" value="1"/>
</dbReference>
<sequence>MSGIVFERDDAVLRGYDRGEGAPLLFQHGLGGSEMQVAENVPDLAGTRRLTLDCRAQGSSTAGTTRPFSIGLFAADALAFCDARGVESFAVGGISMGAAIALHLAVRHPNRVRALILARPAWLFDPGPENMRPYAAVAHALRHAPPAEAKAAFIRSDTAAMLAKEAPDNLASLLGFFDRPDPEPTADLLGAIAADGPGVSRAEARALKLPTLVIGHGVDHAHPLATAKILAETIPNARLVEIPPKATDKAAHIVAFRAAVTRFLHDLAMPTEFRS</sequence>
<dbReference type="SUPFAM" id="SSF53474">
    <property type="entry name" value="alpha/beta-Hydrolases"/>
    <property type="match status" value="1"/>
</dbReference>
<feature type="domain" description="AB hydrolase-1" evidence="1">
    <location>
        <begin position="23"/>
        <end position="244"/>
    </location>
</feature>
<dbReference type="InterPro" id="IPR050471">
    <property type="entry name" value="AB_hydrolase"/>
</dbReference>
<dbReference type="PRINTS" id="PR00111">
    <property type="entry name" value="ABHYDROLASE"/>
</dbReference>
<dbReference type="GO" id="GO:0016787">
    <property type="term" value="F:hydrolase activity"/>
    <property type="evidence" value="ECO:0007669"/>
    <property type="project" value="UniProtKB-KW"/>
</dbReference>
<protein>
    <submittedName>
        <fullName evidence="2">Alpha/beta hydrolase</fullName>
    </submittedName>
</protein>
<evidence type="ECO:0000313" key="3">
    <source>
        <dbReference type="Proteomes" id="UP001165667"/>
    </source>
</evidence>
<reference evidence="2" key="1">
    <citation type="submission" date="2022-05" db="EMBL/GenBank/DDBJ databases">
        <authorList>
            <person name="Pankratov T."/>
        </authorList>
    </citation>
    <scope>NUCLEOTIDE SEQUENCE</scope>
    <source>
        <strain evidence="2">BP6-180914</strain>
    </source>
</reference>
<dbReference type="InterPro" id="IPR029058">
    <property type="entry name" value="AB_hydrolase_fold"/>
</dbReference>
<dbReference type="Gene3D" id="3.40.50.1820">
    <property type="entry name" value="alpha/beta hydrolase"/>
    <property type="match status" value="1"/>
</dbReference>
<keyword evidence="3" id="KW-1185">Reference proteome</keyword>
<proteinExistence type="predicted"/>
<gene>
    <name evidence="2" type="ORF">M8523_03105</name>
</gene>